<dbReference type="Proteomes" id="UP001189429">
    <property type="component" value="Unassembled WGS sequence"/>
</dbReference>
<sequence>MAAAQAIMQTKPPQWQKCHIFEMDGYFLNQGFFKEHLAMVSQTFWDDSAAEHAEGTLRWLLYNSQEGSSVGIHLRFGDEEFMGRNLPLQYYNDALLEVSKRTGEKLTCVIFSDKMEQAMKRSRHFDLCSTRIPMTPGLSDQKTFYMMSMLPNLIIADSTYSFWAEANASESDASQLDGLLWHEHQTAALYDTSLANRHNRLGNSWSHCAMPIFRELASGGAEEPVWEFSFPQSLKMFGLALQRMQMGQHAAPCRARHPGPSIEVARHHRILEKIPMRGQRKLAKAEQRYEKARPGQSRLGHLKETLTNCECRSEGILLKKGADAIIL</sequence>
<evidence type="ECO:0000313" key="4">
    <source>
        <dbReference type="Proteomes" id="UP001189429"/>
    </source>
</evidence>
<protein>
    <submittedName>
        <fullName evidence="3">Uncharacterized protein</fullName>
    </submittedName>
</protein>
<keyword evidence="4" id="KW-1185">Reference proteome</keyword>
<dbReference type="Pfam" id="PF01531">
    <property type="entry name" value="Glyco_transf_11"/>
    <property type="match status" value="1"/>
</dbReference>
<accession>A0ABN9T4L3</accession>
<proteinExistence type="predicted"/>
<evidence type="ECO:0000256" key="1">
    <source>
        <dbReference type="ARBA" id="ARBA00022676"/>
    </source>
</evidence>
<dbReference type="EMBL" id="CAUYUJ010014334">
    <property type="protein sequence ID" value="CAK0839932.1"/>
    <property type="molecule type" value="Genomic_DNA"/>
</dbReference>
<evidence type="ECO:0000313" key="3">
    <source>
        <dbReference type="EMBL" id="CAK0839932.1"/>
    </source>
</evidence>
<name>A0ABN9T4L3_9DINO</name>
<organism evidence="3 4">
    <name type="scientific">Prorocentrum cordatum</name>
    <dbReference type="NCBI Taxonomy" id="2364126"/>
    <lineage>
        <taxon>Eukaryota</taxon>
        <taxon>Sar</taxon>
        <taxon>Alveolata</taxon>
        <taxon>Dinophyceae</taxon>
        <taxon>Prorocentrales</taxon>
        <taxon>Prorocentraceae</taxon>
        <taxon>Prorocentrum</taxon>
    </lineage>
</organism>
<dbReference type="InterPro" id="IPR002516">
    <property type="entry name" value="Glyco_trans_11"/>
</dbReference>
<comment type="caution">
    <text evidence="3">The sequence shown here is derived from an EMBL/GenBank/DDBJ whole genome shotgun (WGS) entry which is preliminary data.</text>
</comment>
<keyword evidence="1" id="KW-0328">Glycosyltransferase</keyword>
<reference evidence="3" key="1">
    <citation type="submission" date="2023-10" db="EMBL/GenBank/DDBJ databases">
        <authorList>
            <person name="Chen Y."/>
            <person name="Shah S."/>
            <person name="Dougan E. K."/>
            <person name="Thang M."/>
            <person name="Chan C."/>
        </authorList>
    </citation>
    <scope>NUCLEOTIDE SEQUENCE [LARGE SCALE GENOMIC DNA]</scope>
</reference>
<evidence type="ECO:0000256" key="2">
    <source>
        <dbReference type="ARBA" id="ARBA00022679"/>
    </source>
</evidence>
<gene>
    <name evidence="3" type="ORF">PCOR1329_LOCUS35486</name>
</gene>
<keyword evidence="2" id="KW-0808">Transferase</keyword>